<accession>A0A915JSD6</accession>
<organism evidence="1 2">
    <name type="scientific">Romanomermis culicivorax</name>
    <name type="common">Nematode worm</name>
    <dbReference type="NCBI Taxonomy" id="13658"/>
    <lineage>
        <taxon>Eukaryota</taxon>
        <taxon>Metazoa</taxon>
        <taxon>Ecdysozoa</taxon>
        <taxon>Nematoda</taxon>
        <taxon>Enoplea</taxon>
        <taxon>Dorylaimia</taxon>
        <taxon>Mermithida</taxon>
        <taxon>Mermithoidea</taxon>
        <taxon>Mermithidae</taxon>
        <taxon>Romanomermis</taxon>
    </lineage>
</organism>
<protein>
    <submittedName>
        <fullName evidence="2">Uncharacterized protein</fullName>
    </submittedName>
</protein>
<dbReference type="WBParaSite" id="nRc.2.0.1.t29156-RA">
    <property type="protein sequence ID" value="nRc.2.0.1.t29156-RA"/>
    <property type="gene ID" value="nRc.2.0.1.g29156"/>
</dbReference>
<sequence length="180" mass="20073">MQLSDIIDVQVITKKSLLPLLHGLFAAVLPLPMSSQNILSGSLPRCCPGIMIDVSMAFTAGVKLIAIYTNFQVNAEKHLFCIARRLLATLANSADSEQYSSLASHLITNSRSSLSVDLGSAFRRMIDVITTAQLIKPPFPTGWQWLFVYDRRCRGRFSTGTHCRIAIFVYRRCAIDRLHT</sequence>
<name>A0A915JSD6_ROMCU</name>
<dbReference type="Proteomes" id="UP000887565">
    <property type="component" value="Unplaced"/>
</dbReference>
<reference evidence="2" key="1">
    <citation type="submission" date="2022-11" db="UniProtKB">
        <authorList>
            <consortium name="WormBaseParasite"/>
        </authorList>
    </citation>
    <scope>IDENTIFICATION</scope>
</reference>
<dbReference type="AlphaFoldDB" id="A0A915JSD6"/>
<evidence type="ECO:0000313" key="1">
    <source>
        <dbReference type="Proteomes" id="UP000887565"/>
    </source>
</evidence>
<keyword evidence="1" id="KW-1185">Reference proteome</keyword>
<evidence type="ECO:0000313" key="2">
    <source>
        <dbReference type="WBParaSite" id="nRc.2.0.1.t29156-RA"/>
    </source>
</evidence>
<proteinExistence type="predicted"/>